<evidence type="ECO:0000313" key="8">
    <source>
        <dbReference type="EMBL" id="KAK7750911.1"/>
    </source>
</evidence>
<feature type="transmembrane region" description="Helical" evidence="6">
    <location>
        <begin position="748"/>
        <end position="765"/>
    </location>
</feature>
<feature type="transmembrane region" description="Helical" evidence="6">
    <location>
        <begin position="858"/>
        <end position="881"/>
    </location>
</feature>
<feature type="compositionally biased region" description="Polar residues" evidence="5">
    <location>
        <begin position="11"/>
        <end position="25"/>
    </location>
</feature>
<feature type="transmembrane region" description="Helical" evidence="6">
    <location>
        <begin position="257"/>
        <end position="274"/>
    </location>
</feature>
<dbReference type="PANTHER" id="PTHR47804:SF1">
    <property type="entry name" value="DUF2421 DOMAIN-CONTAINING PROTEIN"/>
    <property type="match status" value="1"/>
</dbReference>
<dbReference type="AlphaFoldDB" id="A0AAN9UN63"/>
<evidence type="ECO:0000256" key="4">
    <source>
        <dbReference type="ARBA" id="ARBA00023136"/>
    </source>
</evidence>
<evidence type="ECO:0000256" key="1">
    <source>
        <dbReference type="ARBA" id="ARBA00004141"/>
    </source>
</evidence>
<dbReference type="Pfam" id="PF13515">
    <property type="entry name" value="FUSC_2"/>
    <property type="match status" value="1"/>
</dbReference>
<evidence type="ECO:0000259" key="7">
    <source>
        <dbReference type="Pfam" id="PF13515"/>
    </source>
</evidence>
<proteinExistence type="predicted"/>
<name>A0AAN9UN63_9PEZI</name>
<reference evidence="8 9" key="1">
    <citation type="submission" date="2024-02" db="EMBL/GenBank/DDBJ databases">
        <title>De novo assembly and annotation of 12 fungi associated with fruit tree decline syndrome in Ontario, Canada.</title>
        <authorList>
            <person name="Sulman M."/>
            <person name="Ellouze W."/>
            <person name="Ilyukhin E."/>
        </authorList>
    </citation>
    <scope>NUCLEOTIDE SEQUENCE [LARGE SCALE GENOMIC DNA]</scope>
    <source>
        <strain evidence="8 9">M11/M66-122</strain>
    </source>
</reference>
<dbReference type="EMBL" id="JAKJXP020000057">
    <property type="protein sequence ID" value="KAK7750911.1"/>
    <property type="molecule type" value="Genomic_DNA"/>
</dbReference>
<feature type="region of interest" description="Disordered" evidence="5">
    <location>
        <begin position="434"/>
        <end position="497"/>
    </location>
</feature>
<evidence type="ECO:0000256" key="2">
    <source>
        <dbReference type="ARBA" id="ARBA00022692"/>
    </source>
</evidence>
<sequence>MNDANVASDGAVSNTGGAATTSTVPKSPRRVKPSLRSFCHRAFPRRAFSLLECARPNVVATANEMVQNRQKLRNGTWIVPRTGERTRRQFTWRRPSFEGSGDEDDLHALSEGETLREKLQNLWCNIKIIVASIWAWLNSPKGRGTVKCSIAYLAASMGTFYKPAAQFLGDMDGKHIVATITVYFHPARTLGSQVEAVAIAVVAVCYAMFIGTLSMGTSVLIGSIWDQVELSYAVILIVFVGGGLGFLGWVKQKLNNPLVSVGVSIASIGIITILTKENSVHTGVFSNNKIIQSLKMLMLATIISTVVNILFWPVSARHALRQSMRTSSTTLGDMLTMISHGFLSGNEAEFTSKRFTKASSAYTSGLTQLNKNARESKYEYYLIGMEQIYKHDKAVVKSMESLAQALGGLRSAANTQFELLKEISNTVDWKSSSAATFSPKASPRSSYSFPSSPRYSGNRFGSLSAIDEAPDERSDREDLASPTEEAPPEALSRSTSSLRTPSDIFELFIMRLGPSMKSLVHTMAEILKEPPFNAPGAPVAIPDQFKESLSEAISLYNQARATALEELYKTIEFGRTRPETVQADFEEVAAACGHFSFSLLSFADEMQKYLDALDDLKYSTAQKKRTWKWLMFWKLIKLRSKPKVEDPEQHSLLQPVRRMRQSKLPRGIPDTMRKQRDSYAWEIARPGAESWMNKVVRKLSQDLLKFFRFLARDDIRFGLKVGIGAALYAMFAFIPQTRPTYTHWRCEWGLLSFMIVCSVTVGASNATGLSRFLGTIVGAFFVLVNWFITDGEVIGLAFLGWLVSFLAFYIMIDRGNAPFARFILLSYNVSSLYAYSLTQKVEDDDDDEGGVNPVITEIAFHRVVAVSIGVVWGLVICRLIWPMSARRKFKEGLAVLYLQMGLVWKRGPLAVLLRSDDPTAASYMKIGEQAAMQRYAAQLQTLRAAAGNEYELRGPFPSDAYGRVMASTQRLLDAFHAMSLVTQKHGRLSPGERALLRRTAAERAQLCARICHVFQVLASSVMLEYPLTDAIPSVMAIRDKLLGQIFQFRKEHSSHGDVAEQHQHQQQQDHRPVSAASEDGADALLPPSTPPNTITRNANGKRVGSKVAVPPKLRSGGGGNEDEEVTVEETDYALLYAYALVTGQVAEELKVVEREIEGLFGRLDEDALLLQ</sequence>
<feature type="region of interest" description="Disordered" evidence="5">
    <location>
        <begin position="1"/>
        <end position="31"/>
    </location>
</feature>
<feature type="transmembrane region" description="Helical" evidence="6">
    <location>
        <begin position="717"/>
        <end position="736"/>
    </location>
</feature>
<dbReference type="InterPro" id="IPR052430">
    <property type="entry name" value="IVT-Associated"/>
</dbReference>
<keyword evidence="2 6" id="KW-0812">Transmembrane</keyword>
<protein>
    <recommendedName>
        <fullName evidence="7">Integral membrane bound transporter domain-containing protein</fullName>
    </recommendedName>
</protein>
<dbReference type="PANTHER" id="PTHR47804">
    <property type="entry name" value="60S RIBOSOMAL PROTEIN L19"/>
    <property type="match status" value="1"/>
</dbReference>
<keyword evidence="9" id="KW-1185">Reference proteome</keyword>
<gene>
    <name evidence="8" type="ORF">SLS62_007174</name>
</gene>
<feature type="domain" description="Integral membrane bound transporter" evidence="7">
    <location>
        <begin position="741"/>
        <end position="876"/>
    </location>
</feature>
<comment type="subcellular location">
    <subcellularLocation>
        <location evidence="1">Membrane</location>
        <topology evidence="1">Multi-pass membrane protein</topology>
    </subcellularLocation>
</comment>
<feature type="transmembrane region" description="Helical" evidence="6">
    <location>
        <begin position="230"/>
        <end position="250"/>
    </location>
</feature>
<evidence type="ECO:0000256" key="5">
    <source>
        <dbReference type="SAM" id="MobiDB-lite"/>
    </source>
</evidence>
<feature type="transmembrane region" description="Helical" evidence="6">
    <location>
        <begin position="819"/>
        <end position="838"/>
    </location>
</feature>
<keyword evidence="3 6" id="KW-1133">Transmembrane helix</keyword>
<dbReference type="Proteomes" id="UP001320420">
    <property type="component" value="Unassembled WGS sequence"/>
</dbReference>
<feature type="transmembrane region" description="Helical" evidence="6">
    <location>
        <begin position="794"/>
        <end position="812"/>
    </location>
</feature>
<feature type="compositionally biased region" description="Basic and acidic residues" evidence="5">
    <location>
        <begin position="1053"/>
        <end position="1072"/>
    </location>
</feature>
<dbReference type="InterPro" id="IPR049453">
    <property type="entry name" value="Memb_transporter_dom"/>
</dbReference>
<feature type="transmembrane region" description="Helical" evidence="6">
    <location>
        <begin position="772"/>
        <end position="788"/>
    </location>
</feature>
<feature type="compositionally biased region" description="Low complexity" evidence="5">
    <location>
        <begin position="442"/>
        <end position="456"/>
    </location>
</feature>
<dbReference type="GO" id="GO:0016020">
    <property type="term" value="C:membrane"/>
    <property type="evidence" value="ECO:0007669"/>
    <property type="project" value="UniProtKB-SubCell"/>
</dbReference>
<evidence type="ECO:0000313" key="9">
    <source>
        <dbReference type="Proteomes" id="UP001320420"/>
    </source>
</evidence>
<organism evidence="8 9">
    <name type="scientific">Diatrype stigma</name>
    <dbReference type="NCBI Taxonomy" id="117547"/>
    <lineage>
        <taxon>Eukaryota</taxon>
        <taxon>Fungi</taxon>
        <taxon>Dikarya</taxon>
        <taxon>Ascomycota</taxon>
        <taxon>Pezizomycotina</taxon>
        <taxon>Sordariomycetes</taxon>
        <taxon>Xylariomycetidae</taxon>
        <taxon>Xylariales</taxon>
        <taxon>Diatrypaceae</taxon>
        <taxon>Diatrype</taxon>
    </lineage>
</organism>
<comment type="caution">
    <text evidence="8">The sequence shown here is derived from an EMBL/GenBank/DDBJ whole genome shotgun (WGS) entry which is preliminary data.</text>
</comment>
<feature type="transmembrane region" description="Helical" evidence="6">
    <location>
        <begin position="196"/>
        <end position="224"/>
    </location>
</feature>
<keyword evidence="4 6" id="KW-0472">Membrane</keyword>
<evidence type="ECO:0000256" key="3">
    <source>
        <dbReference type="ARBA" id="ARBA00022989"/>
    </source>
</evidence>
<evidence type="ECO:0000256" key="6">
    <source>
        <dbReference type="SAM" id="Phobius"/>
    </source>
</evidence>
<accession>A0AAN9UN63</accession>
<feature type="transmembrane region" description="Helical" evidence="6">
    <location>
        <begin position="294"/>
        <end position="315"/>
    </location>
</feature>
<feature type="region of interest" description="Disordered" evidence="5">
    <location>
        <begin position="1053"/>
        <end position="1124"/>
    </location>
</feature>